<proteinExistence type="predicted"/>
<keyword evidence="2" id="KW-1185">Reference proteome</keyword>
<protein>
    <submittedName>
        <fullName evidence="1">Uncharacterized protein</fullName>
    </submittedName>
</protein>
<evidence type="ECO:0000313" key="2">
    <source>
        <dbReference type="Proteomes" id="UP001163603"/>
    </source>
</evidence>
<reference evidence="2" key="1">
    <citation type="journal article" date="2023" name="G3 (Bethesda)">
        <title>Genome assembly and association tests identify interacting loci associated with vigor, precocity, and sex in interspecific pistachio rootstocks.</title>
        <authorList>
            <person name="Palmer W."/>
            <person name="Jacygrad E."/>
            <person name="Sagayaradj S."/>
            <person name="Cavanaugh K."/>
            <person name="Han R."/>
            <person name="Bertier L."/>
            <person name="Beede B."/>
            <person name="Kafkas S."/>
            <person name="Golino D."/>
            <person name="Preece J."/>
            <person name="Michelmore R."/>
        </authorList>
    </citation>
    <scope>NUCLEOTIDE SEQUENCE [LARGE SCALE GENOMIC DNA]</scope>
</reference>
<dbReference type="Proteomes" id="UP001163603">
    <property type="component" value="Chromosome 10"/>
</dbReference>
<sequence length="66" mass="7432">MEHWLNSIELCPAWLFTGVPVPSQELIHVFPAKARTTCVLEWRALREAGFTEQRQPPALGSGRITS</sequence>
<dbReference type="EMBL" id="CM047745">
    <property type="protein sequence ID" value="KAJ0024185.1"/>
    <property type="molecule type" value="Genomic_DNA"/>
</dbReference>
<gene>
    <name evidence="1" type="ORF">Pint_07202</name>
</gene>
<name>A0ACC0XRS4_9ROSI</name>
<organism evidence="1 2">
    <name type="scientific">Pistacia integerrima</name>
    <dbReference type="NCBI Taxonomy" id="434235"/>
    <lineage>
        <taxon>Eukaryota</taxon>
        <taxon>Viridiplantae</taxon>
        <taxon>Streptophyta</taxon>
        <taxon>Embryophyta</taxon>
        <taxon>Tracheophyta</taxon>
        <taxon>Spermatophyta</taxon>
        <taxon>Magnoliopsida</taxon>
        <taxon>eudicotyledons</taxon>
        <taxon>Gunneridae</taxon>
        <taxon>Pentapetalae</taxon>
        <taxon>rosids</taxon>
        <taxon>malvids</taxon>
        <taxon>Sapindales</taxon>
        <taxon>Anacardiaceae</taxon>
        <taxon>Pistacia</taxon>
    </lineage>
</organism>
<accession>A0ACC0XRS4</accession>
<evidence type="ECO:0000313" key="1">
    <source>
        <dbReference type="EMBL" id="KAJ0024185.1"/>
    </source>
</evidence>
<comment type="caution">
    <text evidence="1">The sequence shown here is derived from an EMBL/GenBank/DDBJ whole genome shotgun (WGS) entry which is preliminary data.</text>
</comment>